<reference evidence="1" key="1">
    <citation type="journal article" date="2019" name="Philos. Trans. R. Soc. Lond., B, Biol. Sci.">
        <title>Targeted metagenomic recovery of four divergent viruses reveals shared and distinctive characteristics of giant viruses of marine eukaryotes.</title>
        <authorList>
            <person name="Needham D.M."/>
            <person name="Poirier C."/>
            <person name="Hehenberger E."/>
            <person name="Jimenez V."/>
            <person name="Swalwell J.E."/>
            <person name="Santoro A.E."/>
            <person name="Worden A.Z."/>
        </authorList>
    </citation>
    <scope>NUCLEOTIDE SEQUENCE</scope>
    <source>
        <strain evidence="1">OPacV-662</strain>
    </source>
</reference>
<sequence length="422" mass="49832">MARIIDVAFANISNQSWDWWELSRDSTLTHKDVRKHINAPWDWDVLSKKPKMIPVILSNPTAPWKWWRVSSMVSIKTIIENLNLPWVWSIITSRADLSIKVIRKYPDVPWDYNILSNSSFLTIDDILRKPNANWNWSILTHIACAIHGTSLSSLYDPPFGALYNISYNALDYFNRIASELTNHITLQHICENTDLPWNWQVISTCNGITLDYILETSHLPWDWSYITIKSSRSEILANPDAPWQLEVLSCNPNIKLEDIIEYPSIPWNWQDLQMHIPMCEITSNPRLPWAWDTLHYHKEFTSDIIDLFPNKPWNYHQMGGTTIINTYFVNIDYILKHKHQSWNWLKISVRSDLTMEQVLAHPDVPWCYNVFCDHVFITEYNARNIIAKWSQTIVRQYKHKIVLQVFSDYILDDIIFIICEFI</sequence>
<accession>A0A5J6VHC0</accession>
<proteinExistence type="predicted"/>
<protein>
    <submittedName>
        <fullName evidence="1">Uncharacterized protein</fullName>
    </submittedName>
</protein>
<name>A0A5J6VHC0_9VIRU</name>
<evidence type="ECO:0000313" key="1">
    <source>
        <dbReference type="EMBL" id="QFG73645.1"/>
    </source>
</evidence>
<dbReference type="EMBL" id="MN448266">
    <property type="protein sequence ID" value="QFG73645.1"/>
    <property type="molecule type" value="Genomic_DNA"/>
</dbReference>
<organism evidence="1">
    <name type="scientific">Megaviridae environmental sample</name>
    <dbReference type="NCBI Taxonomy" id="1737588"/>
    <lineage>
        <taxon>Viruses</taxon>
        <taxon>Varidnaviria</taxon>
        <taxon>Bamfordvirae</taxon>
        <taxon>Nucleocytoviricota</taxon>
        <taxon>Megaviricetes</taxon>
        <taxon>Imitervirales</taxon>
        <taxon>Mimiviridae</taxon>
        <taxon>environmental samples</taxon>
    </lineage>
</organism>